<accession>A0AB40B054</accession>
<dbReference type="PANTHER" id="PTHR12948:SF3">
    <property type="entry name" value="NEDD8 ULTIMATE BUSTER 1"/>
    <property type="match status" value="1"/>
</dbReference>
<sequence>MDSNKNPIPFSSSPAKLKVAGAWSGVLDVDLSSWTVPLLRDEVARRSAASRDRINLICGGKILKDGDGVENLSQLGLKNNSKVLASVVSADRGKALNDEAAVQADRSQKLARLRAAALALSGRHADGSLPVEDFNIELEDQNGQKVNLGSETDQKGVMMGLMLHANARSLMKNEKYKDALDVLSMAEEAFSLCDPKFIEMIDNVPILQLDTVWCYFMLRDISCLSVAGVRLTKARKGFEQSHGKDSTRLRLLQSGQHAEIALYLRLELLEGVVAYHSGNYAQSRKALNSAQAKYLQLQIPDESLSLLMNMGYKEGSAKRALRMTGQDIQSAVDFLIDERAKKVRRHEEDRQRHKEIMKQKEYGRTPQKKAIDLQMLNELVSIGFETYLAAEALRINENNFQEALDHLTDTQKNYDLQQRIDSRNMRMEQRETAAAMNAVNTTPAENNGSTQVEEPISFSDEQNHPVTGAEEEGTSEAATVDPRDEEMEDALAKELTGDALADYDIEVTKEGEAVKEYLALLESL</sequence>
<evidence type="ECO:0000313" key="4">
    <source>
        <dbReference type="Proteomes" id="UP001515500"/>
    </source>
</evidence>
<dbReference type="InterPro" id="IPR009060">
    <property type="entry name" value="UBA-like_sf"/>
</dbReference>
<proteinExistence type="predicted"/>
<dbReference type="SUPFAM" id="SSF54236">
    <property type="entry name" value="Ubiquitin-like"/>
    <property type="match status" value="1"/>
</dbReference>
<dbReference type="InterPro" id="IPR039749">
    <property type="entry name" value="NUB1"/>
</dbReference>
<dbReference type="PANTHER" id="PTHR12948">
    <property type="entry name" value="NEDD8 ULTIMATE BUSTER-1 BS4 PROTEIN"/>
    <property type="match status" value="1"/>
</dbReference>
<feature type="domain" description="UBA" evidence="2">
    <location>
        <begin position="298"/>
        <end position="338"/>
    </location>
</feature>
<evidence type="ECO:0000259" key="2">
    <source>
        <dbReference type="PROSITE" id="PS50030"/>
    </source>
</evidence>
<dbReference type="InterPro" id="IPR000626">
    <property type="entry name" value="Ubiquitin-like_dom"/>
</dbReference>
<dbReference type="PROSITE" id="PS50053">
    <property type="entry name" value="UBIQUITIN_2"/>
    <property type="match status" value="1"/>
</dbReference>
<evidence type="ECO:0000313" key="5">
    <source>
        <dbReference type="RefSeq" id="XP_039120636.1"/>
    </source>
</evidence>
<dbReference type="SMART" id="SM00165">
    <property type="entry name" value="UBA"/>
    <property type="match status" value="2"/>
</dbReference>
<dbReference type="Gene3D" id="3.10.20.90">
    <property type="entry name" value="Phosphatidylinositol 3-kinase Catalytic Subunit, Chain A, domain 1"/>
    <property type="match status" value="1"/>
</dbReference>
<dbReference type="InterPro" id="IPR029071">
    <property type="entry name" value="Ubiquitin-like_domsf"/>
</dbReference>
<dbReference type="GO" id="GO:0031593">
    <property type="term" value="F:polyubiquitin modification-dependent protein binding"/>
    <property type="evidence" value="ECO:0007669"/>
    <property type="project" value="UniProtKB-ARBA"/>
</dbReference>
<dbReference type="AlphaFoldDB" id="A0AB40B054"/>
<organism evidence="4 5">
    <name type="scientific">Dioscorea cayennensis subsp. rotundata</name>
    <name type="common">White Guinea yam</name>
    <name type="synonym">Dioscorea rotundata</name>
    <dbReference type="NCBI Taxonomy" id="55577"/>
    <lineage>
        <taxon>Eukaryota</taxon>
        <taxon>Viridiplantae</taxon>
        <taxon>Streptophyta</taxon>
        <taxon>Embryophyta</taxon>
        <taxon>Tracheophyta</taxon>
        <taxon>Spermatophyta</taxon>
        <taxon>Magnoliopsida</taxon>
        <taxon>Liliopsida</taxon>
        <taxon>Dioscoreales</taxon>
        <taxon>Dioscoreaceae</taxon>
        <taxon>Dioscorea</taxon>
    </lineage>
</organism>
<dbReference type="RefSeq" id="XP_039120636.1">
    <property type="nucleotide sequence ID" value="XM_039264702.1"/>
</dbReference>
<gene>
    <name evidence="5" type="primary">LOC120257078</name>
</gene>
<evidence type="ECO:0000259" key="3">
    <source>
        <dbReference type="PROSITE" id="PS50053"/>
    </source>
</evidence>
<dbReference type="Gene3D" id="1.10.8.10">
    <property type="entry name" value="DNA helicase RuvA subunit, C-terminal domain"/>
    <property type="match status" value="2"/>
</dbReference>
<keyword evidence="4" id="KW-1185">Reference proteome</keyword>
<dbReference type="GeneID" id="120257078"/>
<dbReference type="Pfam" id="PF22562">
    <property type="entry name" value="UBA_7"/>
    <property type="match status" value="1"/>
</dbReference>
<name>A0AB40B054_DIOCR</name>
<dbReference type="InterPro" id="IPR015940">
    <property type="entry name" value="UBA"/>
</dbReference>
<feature type="region of interest" description="Disordered" evidence="1">
    <location>
        <begin position="460"/>
        <end position="487"/>
    </location>
</feature>
<dbReference type="GO" id="GO:2000058">
    <property type="term" value="P:regulation of ubiquitin-dependent protein catabolic process"/>
    <property type="evidence" value="ECO:0007669"/>
    <property type="project" value="TreeGrafter"/>
</dbReference>
<feature type="domain" description="UBA" evidence="2">
    <location>
        <begin position="370"/>
        <end position="410"/>
    </location>
</feature>
<reference evidence="5" key="1">
    <citation type="submission" date="2025-08" db="UniProtKB">
        <authorList>
            <consortium name="RefSeq"/>
        </authorList>
    </citation>
    <scope>IDENTIFICATION</scope>
</reference>
<dbReference type="Proteomes" id="UP001515500">
    <property type="component" value="Unplaced"/>
</dbReference>
<feature type="domain" description="Ubiquitin-like" evidence="3">
    <location>
        <begin position="35"/>
        <end position="87"/>
    </location>
</feature>
<dbReference type="CDD" id="cd14291">
    <property type="entry name" value="UBA1_NUB1_like"/>
    <property type="match status" value="1"/>
</dbReference>
<dbReference type="PROSITE" id="PS50030">
    <property type="entry name" value="UBA"/>
    <property type="match status" value="2"/>
</dbReference>
<protein>
    <submittedName>
        <fullName evidence="5">NEDD8 ultimate buster 1</fullName>
    </submittedName>
</protein>
<evidence type="ECO:0000256" key="1">
    <source>
        <dbReference type="SAM" id="MobiDB-lite"/>
    </source>
</evidence>
<dbReference type="SUPFAM" id="SSF46934">
    <property type="entry name" value="UBA-like"/>
    <property type="match status" value="2"/>
</dbReference>
<dbReference type="CDD" id="cd14270">
    <property type="entry name" value="UBA"/>
    <property type="match status" value="1"/>
</dbReference>